<evidence type="ECO:0000256" key="4">
    <source>
        <dbReference type="ARBA" id="ARBA00023180"/>
    </source>
</evidence>
<proteinExistence type="inferred from homology"/>
<dbReference type="CDD" id="cd09272">
    <property type="entry name" value="RNase_HI_RT_Ty1"/>
    <property type="match status" value="1"/>
</dbReference>
<protein>
    <recommendedName>
        <fullName evidence="5">Strictosidine synthase conserved region domain-containing protein</fullName>
    </recommendedName>
</protein>
<dbReference type="EMBL" id="JAVXUP010000058">
    <property type="protein sequence ID" value="KAK3040230.1"/>
    <property type="molecule type" value="Genomic_DNA"/>
</dbReference>
<name>A0AA89BFD0_9ASTE</name>
<comment type="similarity">
    <text evidence="2">Belongs to the strictosidine synthase family.</text>
</comment>
<accession>A0AA89BFD0</accession>
<dbReference type="InterPro" id="IPR011042">
    <property type="entry name" value="6-blade_b-propeller_TolB-like"/>
</dbReference>
<comment type="caution">
    <text evidence="7">The sequence shown here is derived from an EMBL/GenBank/DDBJ whole genome shotgun (WGS) entry which is preliminary data.</text>
</comment>
<organism evidence="7 8">
    <name type="scientific">Escallonia herrerae</name>
    <dbReference type="NCBI Taxonomy" id="1293975"/>
    <lineage>
        <taxon>Eukaryota</taxon>
        <taxon>Viridiplantae</taxon>
        <taxon>Streptophyta</taxon>
        <taxon>Embryophyta</taxon>
        <taxon>Tracheophyta</taxon>
        <taxon>Spermatophyta</taxon>
        <taxon>Magnoliopsida</taxon>
        <taxon>eudicotyledons</taxon>
        <taxon>Gunneridae</taxon>
        <taxon>Pentapetalae</taxon>
        <taxon>asterids</taxon>
        <taxon>campanulids</taxon>
        <taxon>Escalloniales</taxon>
        <taxon>Escalloniaceae</taxon>
        <taxon>Escallonia</taxon>
    </lineage>
</organism>
<keyword evidence="4" id="KW-0325">Glycoprotein</keyword>
<evidence type="ECO:0000313" key="6">
    <source>
        <dbReference type="EMBL" id="KAK3040229.1"/>
    </source>
</evidence>
<dbReference type="Proteomes" id="UP001188597">
    <property type="component" value="Unassembled WGS sequence"/>
</dbReference>
<dbReference type="SUPFAM" id="SSF63829">
    <property type="entry name" value="Calcium-dependent phosphotriesterase"/>
    <property type="match status" value="1"/>
</dbReference>
<dbReference type="GO" id="GO:0012505">
    <property type="term" value="C:endomembrane system"/>
    <property type="evidence" value="ECO:0007669"/>
    <property type="project" value="TreeGrafter"/>
</dbReference>
<feature type="domain" description="Strictosidine synthase conserved region" evidence="5">
    <location>
        <begin position="81"/>
        <end position="146"/>
    </location>
</feature>
<dbReference type="GO" id="GO:0016787">
    <property type="term" value="F:hydrolase activity"/>
    <property type="evidence" value="ECO:0007669"/>
    <property type="project" value="TreeGrafter"/>
</dbReference>
<dbReference type="AlphaFoldDB" id="A0AA89BFD0"/>
<dbReference type="EMBL" id="JAVXUP010000058">
    <property type="protein sequence ID" value="KAK3040229.1"/>
    <property type="molecule type" value="Genomic_DNA"/>
</dbReference>
<dbReference type="InterPro" id="IPR018119">
    <property type="entry name" value="Strictosidine_synth_cons-reg"/>
</dbReference>
<sequence length="236" mass="26615">MELHQTQDCPTKILVDNKSALELAKNPMFHERSKHIDTKYHFIRECVSKKEIELEYVKSQDQVADIFTKPLKIDVFHKLRIHLGEQLFNNDTTGRVLKYDPMTKQATVLLGGLAGATGVTLSQDGSFLLATEYFTGNIYKYWLKGPKAATAEVIMNLEGYANKIRATTRGDFWVGVIIEGPPHTLLGQRIDEYGTVLETLTFSPEFNSPLISEVYEFNDALFLGSLNGEYVGVYKA</sequence>
<dbReference type="Gene3D" id="2.120.10.30">
    <property type="entry name" value="TolB, C-terminal domain"/>
    <property type="match status" value="1"/>
</dbReference>
<keyword evidence="8" id="KW-1185">Reference proteome</keyword>
<gene>
    <name evidence="6" type="ORF">RJ639_028941</name>
    <name evidence="7" type="ORF">RJ639_028942</name>
</gene>
<dbReference type="PANTHER" id="PTHR10426:SF136">
    <property type="entry name" value="PROTEIN STRICTOSIDINE SYNTHASE-LIKE 9-LIKE"/>
    <property type="match status" value="1"/>
</dbReference>
<evidence type="ECO:0000256" key="2">
    <source>
        <dbReference type="ARBA" id="ARBA00009191"/>
    </source>
</evidence>
<evidence type="ECO:0000313" key="7">
    <source>
        <dbReference type="EMBL" id="KAK3040230.1"/>
    </source>
</evidence>
<dbReference type="GO" id="GO:0005773">
    <property type="term" value="C:vacuole"/>
    <property type="evidence" value="ECO:0007669"/>
    <property type="project" value="UniProtKB-SubCell"/>
</dbReference>
<comment type="subcellular location">
    <subcellularLocation>
        <location evidence="1">Vacuole</location>
    </subcellularLocation>
</comment>
<reference evidence="7" key="1">
    <citation type="submission" date="2022-12" db="EMBL/GenBank/DDBJ databases">
        <title>Draft genome assemblies for two species of Escallonia (Escalloniales).</title>
        <authorList>
            <person name="Chanderbali A."/>
            <person name="Dervinis C."/>
            <person name="Anghel I."/>
            <person name="Soltis D."/>
            <person name="Soltis P."/>
            <person name="Zapata F."/>
        </authorList>
    </citation>
    <scope>NUCLEOTIDE SEQUENCE</scope>
    <source>
        <strain evidence="7">UCBG64.0493</strain>
        <tissue evidence="7">Leaf</tissue>
    </source>
</reference>
<keyword evidence="3" id="KW-0926">Vacuole</keyword>
<dbReference type="PANTHER" id="PTHR10426">
    <property type="entry name" value="STRICTOSIDINE SYNTHASE-RELATED"/>
    <property type="match status" value="1"/>
</dbReference>
<evidence type="ECO:0000256" key="3">
    <source>
        <dbReference type="ARBA" id="ARBA00022554"/>
    </source>
</evidence>
<dbReference type="Pfam" id="PF03088">
    <property type="entry name" value="Str_synth"/>
    <property type="match status" value="1"/>
</dbReference>
<evidence type="ECO:0000259" key="5">
    <source>
        <dbReference type="Pfam" id="PF03088"/>
    </source>
</evidence>
<evidence type="ECO:0000256" key="1">
    <source>
        <dbReference type="ARBA" id="ARBA00004116"/>
    </source>
</evidence>
<evidence type="ECO:0000313" key="8">
    <source>
        <dbReference type="Proteomes" id="UP001188597"/>
    </source>
</evidence>